<dbReference type="AlphaFoldDB" id="A0A0N4W627"/>
<evidence type="ECO:0000313" key="1">
    <source>
        <dbReference type="EMBL" id="VDO26084.1"/>
    </source>
</evidence>
<evidence type="ECO:0000313" key="3">
    <source>
        <dbReference type="WBParaSite" id="HPLM_0000547001-mRNA-1"/>
    </source>
</evidence>
<accession>A0A0N4W627</accession>
<protein>
    <submittedName>
        <fullName evidence="1 3">Uncharacterized protein</fullName>
    </submittedName>
</protein>
<reference evidence="3" key="1">
    <citation type="submission" date="2017-02" db="UniProtKB">
        <authorList>
            <consortium name="WormBaseParasite"/>
        </authorList>
    </citation>
    <scope>IDENTIFICATION</scope>
</reference>
<reference evidence="1 2" key="2">
    <citation type="submission" date="2018-11" db="EMBL/GenBank/DDBJ databases">
        <authorList>
            <consortium name="Pathogen Informatics"/>
        </authorList>
    </citation>
    <scope>NUCLEOTIDE SEQUENCE [LARGE SCALE GENOMIC DNA]</scope>
    <source>
        <strain evidence="1 2">MHpl1</strain>
    </source>
</reference>
<dbReference type="EMBL" id="UZAF01016341">
    <property type="protein sequence ID" value="VDO26084.1"/>
    <property type="molecule type" value="Genomic_DNA"/>
</dbReference>
<dbReference type="WBParaSite" id="HPLM_0000547001-mRNA-1">
    <property type="protein sequence ID" value="HPLM_0000547001-mRNA-1"/>
    <property type="gene ID" value="HPLM_0000547001"/>
</dbReference>
<gene>
    <name evidence="1" type="ORF">HPLM_LOCUS5462</name>
</gene>
<evidence type="ECO:0000313" key="2">
    <source>
        <dbReference type="Proteomes" id="UP000268014"/>
    </source>
</evidence>
<dbReference type="Proteomes" id="UP000268014">
    <property type="component" value="Unassembled WGS sequence"/>
</dbReference>
<sequence>MAMARRSQISTESTDDMNGNPIMVALPKQFARVMTDLLEPATVKFMVYSHFGAGGAAPKTKYFICPCLGVAE</sequence>
<organism evidence="3">
    <name type="scientific">Haemonchus placei</name>
    <name type="common">Barber's pole worm</name>
    <dbReference type="NCBI Taxonomy" id="6290"/>
    <lineage>
        <taxon>Eukaryota</taxon>
        <taxon>Metazoa</taxon>
        <taxon>Ecdysozoa</taxon>
        <taxon>Nematoda</taxon>
        <taxon>Chromadorea</taxon>
        <taxon>Rhabditida</taxon>
        <taxon>Rhabditina</taxon>
        <taxon>Rhabditomorpha</taxon>
        <taxon>Strongyloidea</taxon>
        <taxon>Trichostrongylidae</taxon>
        <taxon>Haemonchus</taxon>
    </lineage>
</organism>
<name>A0A0N4W627_HAEPC</name>
<keyword evidence="2" id="KW-1185">Reference proteome</keyword>
<proteinExistence type="predicted"/>
<dbReference type="OrthoDB" id="5867989at2759"/>